<name>A0A6C0B3I5_9ZZZZ</name>
<protein>
    <submittedName>
        <fullName evidence="2">Uncharacterized protein</fullName>
    </submittedName>
</protein>
<feature type="region of interest" description="Disordered" evidence="1">
    <location>
        <begin position="230"/>
        <end position="306"/>
    </location>
</feature>
<proteinExistence type="predicted"/>
<dbReference type="EMBL" id="MN739062">
    <property type="protein sequence ID" value="QHS86795.1"/>
    <property type="molecule type" value="Genomic_DNA"/>
</dbReference>
<feature type="compositionally biased region" description="Basic residues" evidence="1">
    <location>
        <begin position="290"/>
        <end position="306"/>
    </location>
</feature>
<organism evidence="2">
    <name type="scientific">viral metagenome</name>
    <dbReference type="NCBI Taxonomy" id="1070528"/>
    <lineage>
        <taxon>unclassified sequences</taxon>
        <taxon>metagenomes</taxon>
        <taxon>organismal metagenomes</taxon>
    </lineage>
</organism>
<sequence>MHAIHKPSNVDVSKFTFSDTQVNQYGGKSCKVKYDGEDFMFQTPRMRLPYGLGRYEEKDGDGNVIKTKYSLDYSFSGYELNDDGDAGKPKVRSLFNMMEGLDKLLIKKTVENSYSWLGADDLNESAAKVLTREIIKWPRDKKTKKITDKYAPTFKAKMGFYDNRFTVNAFDAAKEPISSDDLPSKCPKGTEAVSIIKLLGLTFAGGKCGYSFRVYQIKLFMPARLPSYAFQDDSDDDEPVEVTPPEAPKTVKEDPKPQLVDDSDEDTEEDDDDLDLDDESEEEEEVKAPVPKKKKVTRKKSIKKKN</sequence>
<accession>A0A6C0B3I5</accession>
<feature type="compositionally biased region" description="Acidic residues" evidence="1">
    <location>
        <begin position="261"/>
        <end position="285"/>
    </location>
</feature>
<evidence type="ECO:0000256" key="1">
    <source>
        <dbReference type="SAM" id="MobiDB-lite"/>
    </source>
</evidence>
<dbReference type="AlphaFoldDB" id="A0A6C0B3I5"/>
<evidence type="ECO:0000313" key="2">
    <source>
        <dbReference type="EMBL" id="QHS86795.1"/>
    </source>
</evidence>
<reference evidence="2" key="1">
    <citation type="journal article" date="2020" name="Nature">
        <title>Giant virus diversity and host interactions through global metagenomics.</title>
        <authorList>
            <person name="Schulz F."/>
            <person name="Roux S."/>
            <person name="Paez-Espino D."/>
            <person name="Jungbluth S."/>
            <person name="Walsh D.A."/>
            <person name="Denef V.J."/>
            <person name="McMahon K.D."/>
            <person name="Konstantinidis K.T."/>
            <person name="Eloe-Fadrosh E.A."/>
            <person name="Kyrpides N.C."/>
            <person name="Woyke T."/>
        </authorList>
    </citation>
    <scope>NUCLEOTIDE SEQUENCE</scope>
    <source>
        <strain evidence="2">GVMAG-M-3300009422-16</strain>
    </source>
</reference>